<dbReference type="Proteomes" id="UP001235840">
    <property type="component" value="Unassembled WGS sequence"/>
</dbReference>
<dbReference type="InterPro" id="IPR050250">
    <property type="entry name" value="Macrolide_Exporter_MacB"/>
</dbReference>
<dbReference type="RefSeq" id="WP_307390891.1">
    <property type="nucleotide sequence ID" value="NZ_BAAADK010000018.1"/>
</dbReference>
<dbReference type="EMBL" id="JAUSTY010000002">
    <property type="protein sequence ID" value="MDQ0164778.1"/>
    <property type="molecule type" value="Genomic_DNA"/>
</dbReference>
<keyword evidence="10" id="KW-1185">Reference proteome</keyword>
<keyword evidence="4 7" id="KW-1133">Transmembrane helix</keyword>
<comment type="caution">
    <text evidence="9">The sequence shown here is derived from an EMBL/GenBank/DDBJ whole genome shotgun (WGS) entry which is preliminary data.</text>
</comment>
<evidence type="ECO:0000256" key="4">
    <source>
        <dbReference type="ARBA" id="ARBA00022989"/>
    </source>
</evidence>
<name>A0ABT9VUX5_9BACI</name>
<evidence type="ECO:0000256" key="2">
    <source>
        <dbReference type="ARBA" id="ARBA00022475"/>
    </source>
</evidence>
<feature type="transmembrane region" description="Helical" evidence="7">
    <location>
        <begin position="312"/>
        <end position="336"/>
    </location>
</feature>
<reference evidence="9 10" key="1">
    <citation type="submission" date="2023-07" db="EMBL/GenBank/DDBJ databases">
        <title>Genomic Encyclopedia of Type Strains, Phase IV (KMG-IV): sequencing the most valuable type-strain genomes for metagenomic binning, comparative biology and taxonomic classification.</title>
        <authorList>
            <person name="Goeker M."/>
        </authorList>
    </citation>
    <scope>NUCLEOTIDE SEQUENCE [LARGE SCALE GENOMIC DNA]</scope>
    <source>
        <strain evidence="9 10">DSM 12751</strain>
    </source>
</reference>
<dbReference type="InterPro" id="IPR003838">
    <property type="entry name" value="ABC3_permease_C"/>
</dbReference>
<keyword evidence="3 7" id="KW-0812">Transmembrane</keyword>
<proteinExistence type="inferred from homology"/>
<accession>A0ABT9VUX5</accession>
<gene>
    <name evidence="9" type="ORF">J2S11_000678</name>
</gene>
<protein>
    <submittedName>
        <fullName evidence="9">ABC-type antimicrobial peptide transport system permease subunit</fullName>
    </submittedName>
</protein>
<feature type="domain" description="ABC3 transporter permease C-terminal" evidence="8">
    <location>
        <begin position="316"/>
        <end position="428"/>
    </location>
</feature>
<feature type="transmembrane region" description="Helical" evidence="7">
    <location>
        <begin position="403"/>
        <end position="424"/>
    </location>
</feature>
<feature type="transmembrane region" description="Helical" evidence="7">
    <location>
        <begin position="20"/>
        <end position="38"/>
    </location>
</feature>
<evidence type="ECO:0000256" key="3">
    <source>
        <dbReference type="ARBA" id="ARBA00022692"/>
    </source>
</evidence>
<comment type="subcellular location">
    <subcellularLocation>
        <location evidence="1">Cell membrane</location>
        <topology evidence="1">Multi-pass membrane protein</topology>
    </subcellularLocation>
</comment>
<dbReference type="PANTHER" id="PTHR30572">
    <property type="entry name" value="MEMBRANE COMPONENT OF TRANSPORTER-RELATED"/>
    <property type="match status" value="1"/>
</dbReference>
<evidence type="ECO:0000256" key="6">
    <source>
        <dbReference type="ARBA" id="ARBA00038076"/>
    </source>
</evidence>
<keyword evidence="5 7" id="KW-0472">Membrane</keyword>
<evidence type="ECO:0000313" key="9">
    <source>
        <dbReference type="EMBL" id="MDQ0164778.1"/>
    </source>
</evidence>
<evidence type="ECO:0000259" key="8">
    <source>
        <dbReference type="Pfam" id="PF02687"/>
    </source>
</evidence>
<evidence type="ECO:0000256" key="5">
    <source>
        <dbReference type="ARBA" id="ARBA00023136"/>
    </source>
</evidence>
<evidence type="ECO:0000256" key="7">
    <source>
        <dbReference type="SAM" id="Phobius"/>
    </source>
</evidence>
<evidence type="ECO:0000313" key="10">
    <source>
        <dbReference type="Proteomes" id="UP001235840"/>
    </source>
</evidence>
<organism evidence="9 10">
    <name type="scientific">Caldalkalibacillus horti</name>
    <dbReference type="NCBI Taxonomy" id="77523"/>
    <lineage>
        <taxon>Bacteria</taxon>
        <taxon>Bacillati</taxon>
        <taxon>Bacillota</taxon>
        <taxon>Bacilli</taxon>
        <taxon>Bacillales</taxon>
        <taxon>Bacillaceae</taxon>
        <taxon>Caldalkalibacillus</taxon>
    </lineage>
</organism>
<comment type="similarity">
    <text evidence="6">Belongs to the ABC-4 integral membrane protein family.</text>
</comment>
<dbReference type="PANTHER" id="PTHR30572:SF4">
    <property type="entry name" value="ABC TRANSPORTER PERMEASE YTRF"/>
    <property type="match status" value="1"/>
</dbReference>
<keyword evidence="2" id="KW-1003">Cell membrane</keyword>
<evidence type="ECO:0000256" key="1">
    <source>
        <dbReference type="ARBA" id="ARBA00004651"/>
    </source>
</evidence>
<feature type="transmembrane region" description="Helical" evidence="7">
    <location>
        <begin position="361"/>
        <end position="383"/>
    </location>
</feature>
<dbReference type="Pfam" id="PF02687">
    <property type="entry name" value="FtsX"/>
    <property type="match status" value="1"/>
</dbReference>
<sequence length="436" mass="50757">MSEYGIYKTIRYLRRNIRTYTGVILQICLGMLTLHLFFNVSLSLENEYNQMLDEGRDKEFQISFKERNHEFDIQSFNYLDWAQEEAIPFEHGVSLMPFTSEDYNILKNRHGTEVEIVYFVRRSINYVDTENGLTTFYVFHVTPDFYNEFQRIDAQKDHDRRAYIGENFYSFLKEMNKTNTINPNELVFSFSNDFPDQIVNWESSVREIEVVENLNEYDLTKLTLGIEMNNDLNQSDIAIVPLDDYIPFYHPKDIIQSFLFIRFNQVMDANTVFSDIFNYLYKTHGSEFIYSVDNVFEQYVNRTETLRQNTRVASWVALITLAIVAIGLMGLMLLAFEKRRKEKAINMLLGASKGTVLKEMLFESVCITMTSGILGVLCSWTLLTFNVIQLEGLEIDSHVLVTIFTIGLAAFIGVITTIPSILQLKELSPLNTLRKQ</sequence>